<protein>
    <submittedName>
        <fullName evidence="2">Uncharacterized protein</fullName>
    </submittedName>
</protein>
<accession>A0AAN7LL98</accession>
<proteinExistence type="predicted"/>
<dbReference type="AlphaFoldDB" id="A0AAN7LL98"/>
<feature type="compositionally biased region" description="Low complexity" evidence="1">
    <location>
        <begin position="50"/>
        <end position="63"/>
    </location>
</feature>
<evidence type="ECO:0000256" key="1">
    <source>
        <dbReference type="SAM" id="MobiDB-lite"/>
    </source>
</evidence>
<feature type="compositionally biased region" description="Gly residues" evidence="1">
    <location>
        <begin position="64"/>
        <end position="81"/>
    </location>
</feature>
<sequence>MLTPKVLAFWSSKGTLFLPHPSPSKKREPPFVEGRLIGNHHEEEEEDGSDAPGGAAGAVEGVALGEGGEYGGPGAIVGSGGEEVDEEEEEEGAEEEEELEVEGDVLEHGLVVGVPREAEHGQEDEAEEAEVEGEAAQAIPEGEVAIVVVVVGLVISCHIDIITLDRQKA</sequence>
<comment type="caution">
    <text evidence="2">The sequence shown here is derived from an EMBL/GenBank/DDBJ whole genome shotgun (WGS) entry which is preliminary data.</text>
</comment>
<feature type="compositionally biased region" description="Acidic residues" evidence="1">
    <location>
        <begin position="82"/>
        <end position="101"/>
    </location>
</feature>
<organism evidence="2 3">
    <name type="scientific">Trapa natans</name>
    <name type="common">Water chestnut</name>
    <dbReference type="NCBI Taxonomy" id="22666"/>
    <lineage>
        <taxon>Eukaryota</taxon>
        <taxon>Viridiplantae</taxon>
        <taxon>Streptophyta</taxon>
        <taxon>Embryophyta</taxon>
        <taxon>Tracheophyta</taxon>
        <taxon>Spermatophyta</taxon>
        <taxon>Magnoliopsida</taxon>
        <taxon>eudicotyledons</taxon>
        <taxon>Gunneridae</taxon>
        <taxon>Pentapetalae</taxon>
        <taxon>rosids</taxon>
        <taxon>malvids</taxon>
        <taxon>Myrtales</taxon>
        <taxon>Lythraceae</taxon>
        <taxon>Trapa</taxon>
    </lineage>
</organism>
<evidence type="ECO:0000313" key="3">
    <source>
        <dbReference type="Proteomes" id="UP001346149"/>
    </source>
</evidence>
<reference evidence="2 3" key="1">
    <citation type="journal article" date="2023" name="Hortic Res">
        <title>Pangenome of water caltrop reveals structural variations and asymmetric subgenome divergence after allopolyploidization.</title>
        <authorList>
            <person name="Zhang X."/>
            <person name="Chen Y."/>
            <person name="Wang L."/>
            <person name="Yuan Y."/>
            <person name="Fang M."/>
            <person name="Shi L."/>
            <person name="Lu R."/>
            <person name="Comes H.P."/>
            <person name="Ma Y."/>
            <person name="Chen Y."/>
            <person name="Huang G."/>
            <person name="Zhou Y."/>
            <person name="Zheng Z."/>
            <person name="Qiu Y."/>
        </authorList>
    </citation>
    <scope>NUCLEOTIDE SEQUENCE [LARGE SCALE GENOMIC DNA]</scope>
    <source>
        <strain evidence="2">F231</strain>
    </source>
</reference>
<dbReference type="EMBL" id="JAXQNO010000011">
    <property type="protein sequence ID" value="KAK4788291.1"/>
    <property type="molecule type" value="Genomic_DNA"/>
</dbReference>
<dbReference type="Proteomes" id="UP001346149">
    <property type="component" value="Unassembled WGS sequence"/>
</dbReference>
<evidence type="ECO:0000313" key="2">
    <source>
        <dbReference type="EMBL" id="KAK4788291.1"/>
    </source>
</evidence>
<feature type="region of interest" description="Disordered" evidence="1">
    <location>
        <begin position="36"/>
        <end position="101"/>
    </location>
</feature>
<keyword evidence="3" id="KW-1185">Reference proteome</keyword>
<name>A0AAN7LL98_TRANT</name>
<gene>
    <name evidence="2" type="ORF">SAY86_019610</name>
</gene>